<evidence type="ECO:0000256" key="2">
    <source>
        <dbReference type="ARBA" id="ARBA00022729"/>
    </source>
</evidence>
<dbReference type="Gene3D" id="1.20.120.10">
    <property type="entry name" value="Cytochrome c/b562"/>
    <property type="match status" value="1"/>
</dbReference>
<dbReference type="GO" id="GO:0009055">
    <property type="term" value="F:electron transfer activity"/>
    <property type="evidence" value="ECO:0007669"/>
    <property type="project" value="InterPro"/>
</dbReference>
<protein>
    <submittedName>
        <fullName evidence="3">Cytochrome B562</fullName>
    </submittedName>
</protein>
<dbReference type="Pfam" id="PF07361">
    <property type="entry name" value="Cytochrom_B562"/>
    <property type="match status" value="1"/>
</dbReference>
<dbReference type="GO" id="GO:0022900">
    <property type="term" value="P:electron transport chain"/>
    <property type="evidence" value="ECO:0007669"/>
    <property type="project" value="InterPro"/>
</dbReference>
<dbReference type="KEGG" id="chrb:DK843_14915"/>
<comment type="similarity">
    <text evidence="1">Belongs to the cytochrome b562 family.</text>
</comment>
<gene>
    <name evidence="3" type="ORF">DK843_14915</name>
</gene>
<evidence type="ECO:0000313" key="3">
    <source>
        <dbReference type="EMBL" id="AXE35481.1"/>
    </source>
</evidence>
<dbReference type="Proteomes" id="UP000252038">
    <property type="component" value="Chromosome"/>
</dbReference>
<dbReference type="EMBL" id="CP029554">
    <property type="protein sequence ID" value="AXE35481.1"/>
    <property type="molecule type" value="Genomic_DNA"/>
</dbReference>
<accession>A0A344UJN3</accession>
<reference evidence="3 4" key="1">
    <citation type="submission" date="2018-05" db="EMBL/GenBank/DDBJ databases">
        <title>Genome sequencing, assembly and analysis of the novel insecticidal bacterium, Chromobacterium phragmitis.</title>
        <authorList>
            <person name="Sparks M.E."/>
            <person name="Blackburn M.B."/>
            <person name="Gundersen-Rindal D.E."/>
        </authorList>
    </citation>
    <scope>NUCLEOTIDE SEQUENCE [LARGE SCALE GENOMIC DNA]</scope>
    <source>
        <strain evidence="3">IIBBL 274-1</strain>
    </source>
</reference>
<dbReference type="InterPro" id="IPR010980">
    <property type="entry name" value="Cyt_c/b562"/>
</dbReference>
<proteinExistence type="inferred from homology"/>
<dbReference type="SUPFAM" id="SSF47175">
    <property type="entry name" value="Cytochromes"/>
    <property type="match status" value="1"/>
</dbReference>
<dbReference type="GO" id="GO:0020037">
    <property type="term" value="F:heme binding"/>
    <property type="evidence" value="ECO:0007669"/>
    <property type="project" value="InterPro"/>
</dbReference>
<dbReference type="InterPro" id="IPR009155">
    <property type="entry name" value="Cyt_b562"/>
</dbReference>
<sequence>MPRRGSPAFRRRSDNLREDPMSALRKHQSSLAALSSILLALTLLAPAPAQAGELKVLMKDMKTALNGALGSASMPEFSRYLARLRNDADKAGKLPYADNPADYREGMRALSANLDKTEQLAHTGDLAAAKQSLQAANQTRKHYHRLLN</sequence>
<name>A0A344UJN3_9NEIS</name>
<dbReference type="GO" id="GO:0042597">
    <property type="term" value="C:periplasmic space"/>
    <property type="evidence" value="ECO:0007669"/>
    <property type="project" value="InterPro"/>
</dbReference>
<organism evidence="3 4">
    <name type="scientific">Chromobacterium phragmitis</name>
    <dbReference type="NCBI Taxonomy" id="2202141"/>
    <lineage>
        <taxon>Bacteria</taxon>
        <taxon>Pseudomonadati</taxon>
        <taxon>Pseudomonadota</taxon>
        <taxon>Betaproteobacteria</taxon>
        <taxon>Neisseriales</taxon>
        <taxon>Chromobacteriaceae</taxon>
        <taxon>Chromobacterium</taxon>
    </lineage>
</organism>
<dbReference type="GO" id="GO:0005506">
    <property type="term" value="F:iron ion binding"/>
    <property type="evidence" value="ECO:0007669"/>
    <property type="project" value="InterPro"/>
</dbReference>
<evidence type="ECO:0000256" key="1">
    <source>
        <dbReference type="ARBA" id="ARBA00005523"/>
    </source>
</evidence>
<dbReference type="AlphaFoldDB" id="A0A344UJN3"/>
<evidence type="ECO:0000313" key="4">
    <source>
        <dbReference type="Proteomes" id="UP000252038"/>
    </source>
</evidence>
<keyword evidence="2" id="KW-0732">Signal</keyword>